<dbReference type="HOGENOM" id="CLU_3316773_0_0_11"/>
<proteinExistence type="predicted"/>
<organism evidence="1 2">
    <name type="scientific">Scardovia inopinata F0304</name>
    <dbReference type="NCBI Taxonomy" id="641146"/>
    <lineage>
        <taxon>Bacteria</taxon>
        <taxon>Bacillati</taxon>
        <taxon>Actinomycetota</taxon>
        <taxon>Actinomycetes</taxon>
        <taxon>Bifidobacteriales</taxon>
        <taxon>Bifidobacteriaceae</taxon>
        <taxon>Scardovia</taxon>
    </lineage>
</organism>
<comment type="caution">
    <text evidence="1">The sequence shown here is derived from an EMBL/GenBank/DDBJ whole genome shotgun (WGS) entry which is preliminary data.</text>
</comment>
<accession>W1MXH0</accession>
<reference evidence="1 2" key="1">
    <citation type="submission" date="2012-01" db="EMBL/GenBank/DDBJ databases">
        <title>The Genome Sequence of Scardovia inopinata F0304.</title>
        <authorList>
            <consortium name="The Broad Institute Genome Sequencing Platform"/>
            <person name="Earl A."/>
            <person name="Ward D."/>
            <person name="Feldgarden M."/>
            <person name="Gevers D."/>
            <person name="Izard J."/>
            <person name="Baranova O.V."/>
            <person name="Blanton J.M."/>
            <person name="Tanner A.C."/>
            <person name="Dewhirst F.E."/>
            <person name="Young S.K."/>
            <person name="Zeng Q."/>
            <person name="Gargeya S."/>
            <person name="Fitzgerald M."/>
            <person name="Haas B."/>
            <person name="Abouelleil A."/>
            <person name="Alvarado L."/>
            <person name="Arachchi H.M."/>
            <person name="Berlin A."/>
            <person name="Chapman S.B."/>
            <person name="Gearin G."/>
            <person name="Goldberg J."/>
            <person name="Griggs A."/>
            <person name="Gujja S."/>
            <person name="Hansen M."/>
            <person name="Heiman D."/>
            <person name="Howarth C."/>
            <person name="Larimer J."/>
            <person name="Lui A."/>
            <person name="MacDonald P.J."/>
            <person name="McCowen C."/>
            <person name="Montmayeur A."/>
            <person name="Murphy C."/>
            <person name="Neiman D."/>
            <person name="Pearson M."/>
            <person name="Priest M."/>
            <person name="Roberts A."/>
            <person name="Saif S."/>
            <person name="Shea T."/>
            <person name="Sisk P."/>
            <person name="Stolte C."/>
            <person name="Sykes S."/>
            <person name="Wortman J."/>
            <person name="Nusbaum C."/>
            <person name="Birren B."/>
        </authorList>
    </citation>
    <scope>NUCLEOTIDE SEQUENCE [LARGE SCALE GENOMIC DNA]</scope>
    <source>
        <strain evidence="1 2">F0304</strain>
    </source>
</reference>
<dbReference type="EMBL" id="ADCX01000002">
    <property type="protein sequence ID" value="EQW18118.1"/>
    <property type="molecule type" value="Genomic_DNA"/>
</dbReference>
<evidence type="ECO:0000313" key="1">
    <source>
        <dbReference type="EMBL" id="EQW18118.1"/>
    </source>
</evidence>
<keyword evidence="2" id="KW-1185">Reference proteome</keyword>
<dbReference type="Proteomes" id="UP000005777">
    <property type="component" value="Unassembled WGS sequence"/>
</dbReference>
<dbReference type="AlphaFoldDB" id="W1MXH0"/>
<sequence length="39" mass="4477">MTSRLHISGWSIKIMNNYKTMNNARILVDTGIRLISSLK</sequence>
<evidence type="ECO:0000313" key="2">
    <source>
        <dbReference type="Proteomes" id="UP000005777"/>
    </source>
</evidence>
<name>W1MXH0_SCAIO</name>
<protein>
    <submittedName>
        <fullName evidence="1">Uncharacterized protein</fullName>
    </submittedName>
</protein>
<gene>
    <name evidence="1" type="ORF">HMPREF9020_01486</name>
</gene>